<accession>A0A834DWG3</accession>
<sequence>MRPGLLAGGHASLCTFRSSGCSKCPSVFAHLHGGVVTLHTPRACCWTVKVLHLCGKSVSMVKDHRCLKHTQNFCPLDDAGGPETRGAARTPRQMRNERGDGWGEQGEEGAAPSCVEQRGVLTATKQEHKRKRRKVEGIKKIQLW</sequence>
<dbReference type="EMBL" id="JABVXQ010000008">
    <property type="protein sequence ID" value="KAF6095186.1"/>
    <property type="molecule type" value="Genomic_DNA"/>
</dbReference>
<gene>
    <name evidence="2" type="ORF">HJG60_012153</name>
</gene>
<feature type="compositionally biased region" description="Basic and acidic residues" evidence="1">
    <location>
        <begin position="135"/>
        <end position="144"/>
    </location>
</feature>
<reference evidence="2 3" key="1">
    <citation type="journal article" date="2020" name="Nature">
        <title>Six reference-quality genomes reveal evolution of bat adaptations.</title>
        <authorList>
            <person name="Jebb D."/>
            <person name="Huang Z."/>
            <person name="Pippel M."/>
            <person name="Hughes G.M."/>
            <person name="Lavrichenko K."/>
            <person name="Devanna P."/>
            <person name="Winkler S."/>
            <person name="Jermiin L.S."/>
            <person name="Skirmuntt E.C."/>
            <person name="Katzourakis A."/>
            <person name="Burkitt-Gray L."/>
            <person name="Ray D.A."/>
            <person name="Sullivan K.A.M."/>
            <person name="Roscito J.G."/>
            <person name="Kirilenko B.M."/>
            <person name="Davalos L.M."/>
            <person name="Corthals A.P."/>
            <person name="Power M.L."/>
            <person name="Jones G."/>
            <person name="Ransome R.D."/>
            <person name="Dechmann D.K.N."/>
            <person name="Locatelli A.G."/>
            <person name="Puechmaille S.J."/>
            <person name="Fedrigo O."/>
            <person name="Jarvis E.D."/>
            <person name="Hiller M."/>
            <person name="Vernes S.C."/>
            <person name="Myers E.W."/>
            <person name="Teeling E.C."/>
        </authorList>
    </citation>
    <scope>NUCLEOTIDE SEQUENCE [LARGE SCALE GENOMIC DNA]</scope>
    <source>
        <strain evidence="2">Bat1K_MPI-CBG_1</strain>
    </source>
</reference>
<comment type="caution">
    <text evidence="2">The sequence shown here is derived from an EMBL/GenBank/DDBJ whole genome shotgun (WGS) entry which is preliminary data.</text>
</comment>
<evidence type="ECO:0000313" key="3">
    <source>
        <dbReference type="Proteomes" id="UP000664940"/>
    </source>
</evidence>
<proteinExistence type="predicted"/>
<evidence type="ECO:0000256" key="1">
    <source>
        <dbReference type="SAM" id="MobiDB-lite"/>
    </source>
</evidence>
<name>A0A834DWG3_9CHIR</name>
<dbReference type="AlphaFoldDB" id="A0A834DWG3"/>
<protein>
    <submittedName>
        <fullName evidence="2">Uncharacterized protein</fullName>
    </submittedName>
</protein>
<feature type="region of interest" description="Disordered" evidence="1">
    <location>
        <begin position="78"/>
        <end position="144"/>
    </location>
</feature>
<dbReference type="Proteomes" id="UP000664940">
    <property type="component" value="Unassembled WGS sequence"/>
</dbReference>
<evidence type="ECO:0000313" key="2">
    <source>
        <dbReference type="EMBL" id="KAF6095186.1"/>
    </source>
</evidence>
<organism evidence="2 3">
    <name type="scientific">Phyllostomus discolor</name>
    <name type="common">pale spear-nosed bat</name>
    <dbReference type="NCBI Taxonomy" id="89673"/>
    <lineage>
        <taxon>Eukaryota</taxon>
        <taxon>Metazoa</taxon>
        <taxon>Chordata</taxon>
        <taxon>Craniata</taxon>
        <taxon>Vertebrata</taxon>
        <taxon>Euteleostomi</taxon>
        <taxon>Mammalia</taxon>
        <taxon>Eutheria</taxon>
        <taxon>Laurasiatheria</taxon>
        <taxon>Chiroptera</taxon>
        <taxon>Yangochiroptera</taxon>
        <taxon>Phyllostomidae</taxon>
        <taxon>Phyllostominae</taxon>
        <taxon>Phyllostomus</taxon>
    </lineage>
</organism>